<dbReference type="SMART" id="SM00202">
    <property type="entry name" value="SR"/>
    <property type="match status" value="1"/>
</dbReference>
<dbReference type="EMBL" id="DS469658">
    <property type="protein sequence ID" value="EDO36910.1"/>
    <property type="molecule type" value="Genomic_DNA"/>
</dbReference>
<feature type="disulfide bond" evidence="6">
    <location>
        <begin position="39"/>
        <end position="100"/>
    </location>
</feature>
<dbReference type="OMA" id="IFTAVEW"/>
<sequence length="100" mass="10875">LRLRDGRHPNEGRVEIKHNGRWGTVCDDLWDIKDADVVCRELGYPGALSAQGGATWGIGAGSIWLDNLECTGNESRLVYCPHNGLGIENCQHSEDAGVVC</sequence>
<dbReference type="PhylomeDB" id="A7SH75"/>
<protein>
    <recommendedName>
        <fullName evidence="7">SRCR domain-containing protein</fullName>
    </recommendedName>
</protein>
<accession>A7SH75</accession>
<dbReference type="InParanoid" id="A7SH75"/>
<evidence type="ECO:0000313" key="9">
    <source>
        <dbReference type="Proteomes" id="UP000001593"/>
    </source>
</evidence>
<keyword evidence="1" id="KW-0732">Signal</keyword>
<feature type="disulfide bond" evidence="6">
    <location>
        <begin position="26"/>
        <end position="90"/>
    </location>
</feature>
<dbReference type="InterPro" id="IPR001190">
    <property type="entry name" value="SRCR"/>
</dbReference>
<organism evidence="8 9">
    <name type="scientific">Nematostella vectensis</name>
    <name type="common">Starlet sea anemone</name>
    <dbReference type="NCBI Taxonomy" id="45351"/>
    <lineage>
        <taxon>Eukaryota</taxon>
        <taxon>Metazoa</taxon>
        <taxon>Cnidaria</taxon>
        <taxon>Anthozoa</taxon>
        <taxon>Hexacorallia</taxon>
        <taxon>Actiniaria</taxon>
        <taxon>Edwardsiidae</taxon>
        <taxon>Nematostella</taxon>
    </lineage>
</organism>
<keyword evidence="5" id="KW-0325">Glycoprotein</keyword>
<feature type="non-terminal residue" evidence="8">
    <location>
        <position position="1"/>
    </location>
</feature>
<keyword evidence="3 6" id="KW-1015">Disulfide bond</keyword>
<feature type="non-terminal residue" evidence="8">
    <location>
        <position position="100"/>
    </location>
</feature>
<dbReference type="PROSITE" id="PS00420">
    <property type="entry name" value="SRCR_1"/>
    <property type="match status" value="1"/>
</dbReference>
<evidence type="ECO:0000313" key="8">
    <source>
        <dbReference type="EMBL" id="EDO36910.1"/>
    </source>
</evidence>
<reference evidence="8 9" key="1">
    <citation type="journal article" date="2007" name="Science">
        <title>Sea anemone genome reveals ancestral eumetazoan gene repertoire and genomic organization.</title>
        <authorList>
            <person name="Putnam N.H."/>
            <person name="Srivastava M."/>
            <person name="Hellsten U."/>
            <person name="Dirks B."/>
            <person name="Chapman J."/>
            <person name="Salamov A."/>
            <person name="Terry A."/>
            <person name="Shapiro H."/>
            <person name="Lindquist E."/>
            <person name="Kapitonov V.V."/>
            <person name="Jurka J."/>
            <person name="Genikhovich G."/>
            <person name="Grigoriev I.V."/>
            <person name="Lucas S.M."/>
            <person name="Steele R.E."/>
            <person name="Finnerty J.R."/>
            <person name="Technau U."/>
            <person name="Martindale M.Q."/>
            <person name="Rokhsar D.S."/>
        </authorList>
    </citation>
    <scope>NUCLEOTIDE SEQUENCE [LARGE SCALE GENOMIC DNA]</scope>
    <source>
        <strain evidence="9">CH2 X CH6</strain>
    </source>
</reference>
<evidence type="ECO:0000256" key="5">
    <source>
        <dbReference type="ARBA" id="ARBA00023180"/>
    </source>
</evidence>
<keyword evidence="9" id="KW-1185">Reference proteome</keyword>
<dbReference type="InterPro" id="IPR036772">
    <property type="entry name" value="SRCR-like_dom_sf"/>
</dbReference>
<dbReference type="FunFam" id="3.10.250.10:FF:000007">
    <property type="entry name" value="Soluble scavenger receptor cysteine-rich domain-containing protein SSC5D"/>
    <property type="match status" value="1"/>
</dbReference>
<feature type="domain" description="SRCR" evidence="7">
    <location>
        <begin position="1"/>
        <end position="100"/>
    </location>
</feature>
<dbReference type="Gene3D" id="3.10.250.10">
    <property type="entry name" value="SRCR-like domain"/>
    <property type="match status" value="1"/>
</dbReference>
<evidence type="ECO:0000256" key="2">
    <source>
        <dbReference type="ARBA" id="ARBA00022737"/>
    </source>
</evidence>
<evidence type="ECO:0000259" key="7">
    <source>
        <dbReference type="PROSITE" id="PS50287"/>
    </source>
</evidence>
<dbReference type="eggNOG" id="ENOG502QU48">
    <property type="taxonomic scope" value="Eukaryota"/>
</dbReference>
<evidence type="ECO:0000256" key="1">
    <source>
        <dbReference type="ARBA" id="ARBA00022729"/>
    </source>
</evidence>
<dbReference type="Pfam" id="PF00530">
    <property type="entry name" value="SRCR"/>
    <property type="match status" value="1"/>
</dbReference>
<keyword evidence="2" id="KW-0677">Repeat</keyword>
<feature type="disulfide bond" evidence="6">
    <location>
        <begin position="70"/>
        <end position="80"/>
    </location>
</feature>
<dbReference type="HOGENOM" id="CLU_002555_6_1_1"/>
<dbReference type="Proteomes" id="UP000001593">
    <property type="component" value="Unassembled WGS sequence"/>
</dbReference>
<dbReference type="GO" id="GO:0016020">
    <property type="term" value="C:membrane"/>
    <property type="evidence" value="ECO:0007669"/>
    <property type="project" value="InterPro"/>
</dbReference>
<proteinExistence type="predicted"/>
<dbReference type="SUPFAM" id="SSF56487">
    <property type="entry name" value="SRCR-like"/>
    <property type="match status" value="1"/>
</dbReference>
<dbReference type="AlphaFoldDB" id="A7SH75"/>
<dbReference type="PANTHER" id="PTHR47653:SF1">
    <property type="entry name" value="DELETED IN MALIGNANT BRAIN TUMORS 1 PROTEIN"/>
    <property type="match status" value="1"/>
</dbReference>
<keyword evidence="4" id="KW-0675">Receptor</keyword>
<evidence type="ECO:0000256" key="4">
    <source>
        <dbReference type="ARBA" id="ARBA00023170"/>
    </source>
</evidence>
<dbReference type="PANTHER" id="PTHR47653">
    <property type="entry name" value="PROTEIN BARK BEETLE"/>
    <property type="match status" value="1"/>
</dbReference>
<gene>
    <name evidence="8" type="ORF">NEMVEDRAFT_v1g57493</name>
</gene>
<name>A7SH75_NEMVE</name>
<evidence type="ECO:0000256" key="3">
    <source>
        <dbReference type="ARBA" id="ARBA00023157"/>
    </source>
</evidence>
<evidence type="ECO:0000256" key="6">
    <source>
        <dbReference type="PROSITE-ProRule" id="PRU00196"/>
    </source>
</evidence>
<dbReference type="InterPro" id="IPR053243">
    <property type="entry name" value="SJ_maturation_regulator"/>
</dbReference>
<dbReference type="PROSITE" id="PS50287">
    <property type="entry name" value="SRCR_2"/>
    <property type="match status" value="1"/>
</dbReference>
<dbReference type="PRINTS" id="PR00258">
    <property type="entry name" value="SPERACTRCPTR"/>
</dbReference>